<gene>
    <name evidence="2" type="ORF">DFQ14_104149</name>
</gene>
<comment type="caution">
    <text evidence="2">The sequence shown here is derived from an EMBL/GenBank/DDBJ whole genome shotgun (WGS) entry which is preliminary data.</text>
</comment>
<keyword evidence="3" id="KW-1185">Reference proteome</keyword>
<reference evidence="2 3" key="1">
    <citation type="submission" date="2018-07" db="EMBL/GenBank/DDBJ databases">
        <title>Genomic Encyclopedia of Type Strains, Phase III (KMG-III): the genomes of soil and plant-associated and newly described type strains.</title>
        <authorList>
            <person name="Whitman W."/>
        </authorList>
    </citation>
    <scope>NUCLEOTIDE SEQUENCE [LARGE SCALE GENOMIC DNA]</scope>
    <source>
        <strain evidence="2 3">CECT 8575</strain>
    </source>
</reference>
<evidence type="ECO:0000313" key="3">
    <source>
        <dbReference type="Proteomes" id="UP000253495"/>
    </source>
</evidence>
<feature type="region of interest" description="Disordered" evidence="1">
    <location>
        <begin position="1"/>
        <end position="46"/>
    </location>
</feature>
<dbReference type="Proteomes" id="UP000253495">
    <property type="component" value="Unassembled WGS sequence"/>
</dbReference>
<organism evidence="2 3">
    <name type="scientific">Halopolyspora algeriensis</name>
    <dbReference type="NCBI Taxonomy" id="1500506"/>
    <lineage>
        <taxon>Bacteria</taxon>
        <taxon>Bacillati</taxon>
        <taxon>Actinomycetota</taxon>
        <taxon>Actinomycetes</taxon>
        <taxon>Actinomycetes incertae sedis</taxon>
        <taxon>Halopolyspora</taxon>
    </lineage>
</organism>
<protein>
    <submittedName>
        <fullName evidence="2">Uncharacterized protein</fullName>
    </submittedName>
</protein>
<dbReference type="AlphaFoldDB" id="A0A368VRN0"/>
<accession>A0A368VRN0</accession>
<evidence type="ECO:0000256" key="1">
    <source>
        <dbReference type="SAM" id="MobiDB-lite"/>
    </source>
</evidence>
<evidence type="ECO:0000313" key="2">
    <source>
        <dbReference type="EMBL" id="RCW44560.1"/>
    </source>
</evidence>
<proteinExistence type="predicted"/>
<sequence>MLTTEQRGAPVQRLWDTELGSVSPSLREGSVPAGPLRNCSFDKEPT</sequence>
<dbReference type="EMBL" id="QPJC01000004">
    <property type="protein sequence ID" value="RCW44560.1"/>
    <property type="molecule type" value="Genomic_DNA"/>
</dbReference>
<name>A0A368VRN0_9ACTN</name>